<evidence type="ECO:0000313" key="10">
    <source>
        <dbReference type="EMBL" id="KRZ99229.1"/>
    </source>
</evidence>
<dbReference type="GO" id="GO:0015031">
    <property type="term" value="P:protein transport"/>
    <property type="evidence" value="ECO:0007669"/>
    <property type="project" value="UniProtKB-KW"/>
</dbReference>
<dbReference type="Proteomes" id="UP000054251">
    <property type="component" value="Unassembled WGS sequence"/>
</dbReference>
<keyword evidence="3" id="KW-0813">Transport</keyword>
<comment type="subcellular location">
    <subcellularLocation>
        <location evidence="1">Membrane</location>
        <topology evidence="1">Multi-pass membrane protein</topology>
    </subcellularLocation>
</comment>
<feature type="transmembrane region" description="Helical" evidence="9">
    <location>
        <begin position="387"/>
        <end position="413"/>
    </location>
</feature>
<evidence type="ECO:0000256" key="6">
    <source>
        <dbReference type="ARBA" id="ARBA00022927"/>
    </source>
</evidence>
<feature type="transmembrane region" description="Helical" evidence="9">
    <location>
        <begin position="475"/>
        <end position="493"/>
    </location>
</feature>
<accession>A0A0V1PSL1</accession>
<feature type="transmembrane region" description="Helical" evidence="9">
    <location>
        <begin position="181"/>
        <end position="203"/>
    </location>
</feature>
<protein>
    <recommendedName>
        <fullName evidence="12">OPT family small oligopeptide transporter</fullName>
    </recommendedName>
</protein>
<evidence type="ECO:0000313" key="11">
    <source>
        <dbReference type="Proteomes" id="UP000054251"/>
    </source>
</evidence>
<keyword evidence="5" id="KW-0571">Peptide transport</keyword>
<keyword evidence="4 9" id="KW-0812">Transmembrane</keyword>
<evidence type="ECO:0000256" key="7">
    <source>
        <dbReference type="ARBA" id="ARBA00022989"/>
    </source>
</evidence>
<evidence type="ECO:0000256" key="9">
    <source>
        <dbReference type="SAM" id="Phobius"/>
    </source>
</evidence>
<gene>
    <name evidence="10" type="ORF">AC631_05012</name>
</gene>
<dbReference type="PANTHER" id="PTHR22601">
    <property type="entry name" value="ISP4 LIKE PROTEIN"/>
    <property type="match status" value="1"/>
</dbReference>
<keyword evidence="7 9" id="KW-1133">Transmembrane helix</keyword>
<evidence type="ECO:0000256" key="8">
    <source>
        <dbReference type="ARBA" id="ARBA00023136"/>
    </source>
</evidence>
<feature type="transmembrane region" description="Helical" evidence="9">
    <location>
        <begin position="555"/>
        <end position="579"/>
    </location>
</feature>
<feature type="transmembrane region" description="Helical" evidence="9">
    <location>
        <begin position="243"/>
        <end position="259"/>
    </location>
</feature>
<evidence type="ECO:0000256" key="3">
    <source>
        <dbReference type="ARBA" id="ARBA00022448"/>
    </source>
</evidence>
<reference evidence="10 11" key="1">
    <citation type="submission" date="2015-11" db="EMBL/GenBank/DDBJ databases">
        <title>The genome of Debaryomyces fabryi.</title>
        <authorList>
            <person name="Tafer H."/>
            <person name="Lopandic K."/>
        </authorList>
    </citation>
    <scope>NUCLEOTIDE SEQUENCE [LARGE SCALE GENOMIC DNA]</scope>
    <source>
        <strain evidence="10 11">CBS 789</strain>
    </source>
</reference>
<keyword evidence="8 9" id="KW-0472">Membrane</keyword>
<dbReference type="GO" id="GO:0016020">
    <property type="term" value="C:membrane"/>
    <property type="evidence" value="ECO:0007669"/>
    <property type="project" value="UniProtKB-SubCell"/>
</dbReference>
<dbReference type="Pfam" id="PF03169">
    <property type="entry name" value="OPT"/>
    <property type="match status" value="1"/>
</dbReference>
<sequence length="762" mass="86299">MSDRTKILNRCALIEKNSLLDLEDFKLSTHFKEGPKFQEEYSEPSINSEFLDITGDDVNAILIPDDENLQASTLRMWVLAVCLSTLIAGIDSFFSMRFPTVSIGAVVAQVIAYPLGNIWYYIVPLVNLPLPFGLGFNLNPGRFNQKEHACVFLFSNLVVSAGLVNNLVVEQFKFFDRNIGIGRMILFNLSCYLVSFGLSGLALDILVTPSDRIWPGVLSNLALFKTLHSNENPPVRRWKMTRYKFFVIIFIGSFLWYWLPDLLMPFLSTIGAWVSWCKPSSATLSQVFGVQTGLGLFPLTFDWSQITSLNNPLTTPFWSVCCLFGSFVFWIWIVMPGLYYQNLWETAHLPIMTNSIYDLKGESYDATKVIDKNWKLDYNKFKQYSPVILPIAFLMNIALGLGAFAAMMVQFILRFKSEVLIPLKNRNSHTDSHNKEMYKYKRLHWSIYIFIAVIGLGLGITFCEGFEDKQIDAGGFMVSLLLGCCLYIPLALIESRANTSVSMAPFFEIISAFWYKGQPLTLLYFYCSGFSILQHAMHTSQGAKIGHYMRVPPKVTMTVLFFSAIWSSLVSPTVAGYVVTHIDDVCTSEATNNMTCRKTKTQFNTHLVWGLFGDTLFSYGGRYSWVLYFFLVGGLVSMIHFILIKFRPNGIWTRFNPILFFGGAANIPAVTGFNFSTWFVVAVIFNFYIHRRFVDWWRKYNLVMGIGLDCGVAIAAIIIYFCVVYTGASENINWWGTTVDGKGCDSIGCPHLTGPISPPSEW</sequence>
<feature type="transmembrane region" description="Helical" evidence="9">
    <location>
        <begin position="150"/>
        <end position="169"/>
    </location>
</feature>
<dbReference type="InterPro" id="IPR004648">
    <property type="entry name" value="Oligpept_transpt"/>
</dbReference>
<feature type="transmembrane region" description="Helical" evidence="9">
    <location>
        <begin position="701"/>
        <end position="725"/>
    </location>
</feature>
<dbReference type="GeneID" id="26842021"/>
<organism evidence="10 11">
    <name type="scientific">Debaryomyces fabryi</name>
    <dbReference type="NCBI Taxonomy" id="58627"/>
    <lineage>
        <taxon>Eukaryota</taxon>
        <taxon>Fungi</taxon>
        <taxon>Dikarya</taxon>
        <taxon>Ascomycota</taxon>
        <taxon>Saccharomycotina</taxon>
        <taxon>Pichiomycetes</taxon>
        <taxon>Debaryomycetaceae</taxon>
        <taxon>Debaryomyces</taxon>
    </lineage>
</organism>
<comment type="similarity">
    <text evidence="2">Belongs to the oligopeptide OPT transporter family.</text>
</comment>
<dbReference type="NCBIfam" id="TIGR00727">
    <property type="entry name" value="ISP4_OPT"/>
    <property type="match status" value="1"/>
</dbReference>
<proteinExistence type="inferred from homology"/>
<dbReference type="OrthoDB" id="9986677at2759"/>
<feature type="transmembrane region" description="Helical" evidence="9">
    <location>
        <begin position="658"/>
        <end position="689"/>
    </location>
</feature>
<feature type="transmembrane region" description="Helical" evidence="9">
    <location>
        <begin position="77"/>
        <end position="98"/>
    </location>
</feature>
<evidence type="ECO:0008006" key="12">
    <source>
        <dbReference type="Google" id="ProtNLM"/>
    </source>
</evidence>
<dbReference type="InterPro" id="IPR004813">
    <property type="entry name" value="OPT"/>
</dbReference>
<feature type="transmembrane region" description="Helical" evidence="9">
    <location>
        <begin position="445"/>
        <end position="463"/>
    </location>
</feature>
<comment type="caution">
    <text evidence="10">The sequence shown here is derived from an EMBL/GenBank/DDBJ whole genome shotgun (WGS) entry which is preliminary data.</text>
</comment>
<evidence type="ECO:0000256" key="4">
    <source>
        <dbReference type="ARBA" id="ARBA00022692"/>
    </source>
</evidence>
<feature type="transmembrane region" description="Helical" evidence="9">
    <location>
        <begin position="513"/>
        <end position="534"/>
    </location>
</feature>
<dbReference type="NCBIfam" id="TIGR00728">
    <property type="entry name" value="OPT_sfam"/>
    <property type="match status" value="1"/>
</dbReference>
<evidence type="ECO:0000256" key="5">
    <source>
        <dbReference type="ARBA" id="ARBA00022856"/>
    </source>
</evidence>
<name>A0A0V1PSL1_9ASCO</name>
<feature type="transmembrane region" description="Helical" evidence="9">
    <location>
        <begin position="625"/>
        <end position="646"/>
    </location>
</feature>
<dbReference type="RefSeq" id="XP_015465332.1">
    <property type="nucleotide sequence ID" value="XM_015613841.1"/>
</dbReference>
<keyword evidence="6" id="KW-0653">Protein transport</keyword>
<dbReference type="EMBL" id="LMYN01000161">
    <property type="protein sequence ID" value="KRZ99229.1"/>
    <property type="molecule type" value="Genomic_DNA"/>
</dbReference>
<dbReference type="GO" id="GO:0035673">
    <property type="term" value="F:oligopeptide transmembrane transporter activity"/>
    <property type="evidence" value="ECO:0007669"/>
    <property type="project" value="InterPro"/>
</dbReference>
<feature type="transmembrane region" description="Helical" evidence="9">
    <location>
        <begin position="317"/>
        <end position="340"/>
    </location>
</feature>
<dbReference type="AlphaFoldDB" id="A0A0V1PSL1"/>
<feature type="transmembrane region" description="Helical" evidence="9">
    <location>
        <begin position="118"/>
        <end position="138"/>
    </location>
</feature>
<keyword evidence="11" id="KW-1185">Reference proteome</keyword>
<evidence type="ECO:0000256" key="1">
    <source>
        <dbReference type="ARBA" id="ARBA00004141"/>
    </source>
</evidence>
<evidence type="ECO:0000256" key="2">
    <source>
        <dbReference type="ARBA" id="ARBA00008807"/>
    </source>
</evidence>